<dbReference type="Proteomes" id="UP000198704">
    <property type="component" value="Unassembled WGS sequence"/>
</dbReference>
<evidence type="ECO:0000313" key="2">
    <source>
        <dbReference type="EMBL" id="SDN56169.1"/>
    </source>
</evidence>
<accession>A0A1H0CE57</accession>
<keyword evidence="3" id="KW-1185">Reference proteome</keyword>
<evidence type="ECO:0000313" key="3">
    <source>
        <dbReference type="Proteomes" id="UP000198704"/>
    </source>
</evidence>
<name>A0A1H0CE57_9HYPH</name>
<protein>
    <submittedName>
        <fullName evidence="2">Uncharacterized protein</fullName>
    </submittedName>
</protein>
<dbReference type="AlphaFoldDB" id="A0A1H0CE57"/>
<reference evidence="3" key="1">
    <citation type="submission" date="2016-10" db="EMBL/GenBank/DDBJ databases">
        <authorList>
            <person name="Varghese N."/>
            <person name="Submissions S."/>
        </authorList>
    </citation>
    <scope>NUCLEOTIDE SEQUENCE [LARGE SCALE GENOMIC DNA]</scope>
    <source>
        <strain evidence="3">BL47</strain>
    </source>
</reference>
<proteinExistence type="predicted"/>
<dbReference type="EMBL" id="FNHS01000009">
    <property type="protein sequence ID" value="SDN56169.1"/>
    <property type="molecule type" value="Genomic_DNA"/>
</dbReference>
<dbReference type="OrthoDB" id="8002611at2"/>
<gene>
    <name evidence="2" type="ORF">SAMN05216360_109124</name>
</gene>
<sequence length="79" mass="8818">MIAAANPPPDSREDHDEPDLEQVNDILAEWAARSAATSTTLIDRFEAMGYEVRGKSEDEIAHVLHRPPTRPVVRPQDTI</sequence>
<feature type="region of interest" description="Disordered" evidence="1">
    <location>
        <begin position="1"/>
        <end position="21"/>
    </location>
</feature>
<dbReference type="STRING" id="582672.SAMN05216360_109124"/>
<organism evidence="2 3">
    <name type="scientific">Methylobacterium phyllostachyos</name>
    <dbReference type="NCBI Taxonomy" id="582672"/>
    <lineage>
        <taxon>Bacteria</taxon>
        <taxon>Pseudomonadati</taxon>
        <taxon>Pseudomonadota</taxon>
        <taxon>Alphaproteobacteria</taxon>
        <taxon>Hyphomicrobiales</taxon>
        <taxon>Methylobacteriaceae</taxon>
        <taxon>Methylobacterium</taxon>
    </lineage>
</organism>
<evidence type="ECO:0000256" key="1">
    <source>
        <dbReference type="SAM" id="MobiDB-lite"/>
    </source>
</evidence>
<dbReference type="RefSeq" id="WP_091717262.1">
    <property type="nucleotide sequence ID" value="NZ_FNHS01000009.1"/>
</dbReference>